<feature type="compositionally biased region" description="Low complexity" evidence="1">
    <location>
        <begin position="377"/>
        <end position="401"/>
    </location>
</feature>
<dbReference type="Gene3D" id="2.30.42.10">
    <property type="match status" value="2"/>
</dbReference>
<dbReference type="GeneID" id="24129589"/>
<dbReference type="CDD" id="cd00136">
    <property type="entry name" value="PDZ_canonical"/>
    <property type="match status" value="1"/>
</dbReference>
<evidence type="ECO:0000259" key="2">
    <source>
        <dbReference type="PROSITE" id="PS50106"/>
    </source>
</evidence>
<organism evidence="3 4">
    <name type="scientific">Saprolegnia parasitica (strain CBS 223.65)</name>
    <dbReference type="NCBI Taxonomy" id="695850"/>
    <lineage>
        <taxon>Eukaryota</taxon>
        <taxon>Sar</taxon>
        <taxon>Stramenopiles</taxon>
        <taxon>Oomycota</taxon>
        <taxon>Saprolegniomycetes</taxon>
        <taxon>Saprolegniales</taxon>
        <taxon>Saprolegniaceae</taxon>
        <taxon>Saprolegnia</taxon>
    </lineage>
</organism>
<dbReference type="PROSITE" id="PS50106">
    <property type="entry name" value="PDZ"/>
    <property type="match status" value="1"/>
</dbReference>
<accession>A0A067CAC7</accession>
<dbReference type="RefSeq" id="XP_012201490.1">
    <property type="nucleotide sequence ID" value="XM_012346100.1"/>
</dbReference>
<dbReference type="OMA" id="WTHDAPT"/>
<feature type="compositionally biased region" description="Acidic residues" evidence="1">
    <location>
        <begin position="494"/>
        <end position="503"/>
    </location>
</feature>
<dbReference type="AlphaFoldDB" id="A0A067CAC7"/>
<protein>
    <recommendedName>
        <fullName evidence="2">PDZ domain-containing protein</fullName>
    </recommendedName>
</protein>
<feature type="compositionally biased region" description="Low complexity" evidence="1">
    <location>
        <begin position="509"/>
        <end position="518"/>
    </location>
</feature>
<feature type="domain" description="PDZ" evidence="2">
    <location>
        <begin position="662"/>
        <end position="711"/>
    </location>
</feature>
<evidence type="ECO:0000313" key="3">
    <source>
        <dbReference type="EMBL" id="KDO27679.1"/>
    </source>
</evidence>
<dbReference type="InterPro" id="IPR036034">
    <property type="entry name" value="PDZ_sf"/>
</dbReference>
<dbReference type="KEGG" id="spar:SPRG_07308"/>
<proteinExistence type="predicted"/>
<reference evidence="3 4" key="1">
    <citation type="journal article" date="2013" name="PLoS Genet.">
        <title>Distinctive expansion of potential virulence genes in the genome of the oomycete fish pathogen Saprolegnia parasitica.</title>
        <authorList>
            <person name="Jiang R.H."/>
            <person name="de Bruijn I."/>
            <person name="Haas B.J."/>
            <person name="Belmonte R."/>
            <person name="Lobach L."/>
            <person name="Christie J."/>
            <person name="van den Ackerveken G."/>
            <person name="Bottin A."/>
            <person name="Bulone V."/>
            <person name="Diaz-Moreno S.M."/>
            <person name="Dumas B."/>
            <person name="Fan L."/>
            <person name="Gaulin E."/>
            <person name="Govers F."/>
            <person name="Grenville-Briggs L.J."/>
            <person name="Horner N.R."/>
            <person name="Levin J.Z."/>
            <person name="Mammella M."/>
            <person name="Meijer H.J."/>
            <person name="Morris P."/>
            <person name="Nusbaum C."/>
            <person name="Oome S."/>
            <person name="Phillips A.J."/>
            <person name="van Rooyen D."/>
            <person name="Rzeszutek E."/>
            <person name="Saraiva M."/>
            <person name="Secombes C.J."/>
            <person name="Seidl M.F."/>
            <person name="Snel B."/>
            <person name="Stassen J.H."/>
            <person name="Sykes S."/>
            <person name="Tripathy S."/>
            <person name="van den Berg H."/>
            <person name="Vega-Arreguin J.C."/>
            <person name="Wawra S."/>
            <person name="Young S.K."/>
            <person name="Zeng Q."/>
            <person name="Dieguez-Uribeondo J."/>
            <person name="Russ C."/>
            <person name="Tyler B.M."/>
            <person name="van West P."/>
        </authorList>
    </citation>
    <scope>NUCLEOTIDE SEQUENCE [LARGE SCALE GENOMIC DNA]</scope>
    <source>
        <strain evidence="3 4">CBS 223.65</strain>
    </source>
</reference>
<dbReference type="SUPFAM" id="SSF50156">
    <property type="entry name" value="PDZ domain-like"/>
    <property type="match status" value="2"/>
</dbReference>
<dbReference type="SMART" id="SM00228">
    <property type="entry name" value="PDZ"/>
    <property type="match status" value="2"/>
</dbReference>
<keyword evidence="4" id="KW-1185">Reference proteome</keyword>
<dbReference type="Proteomes" id="UP000030745">
    <property type="component" value="Unassembled WGS sequence"/>
</dbReference>
<dbReference type="OrthoDB" id="165498at2759"/>
<feature type="compositionally biased region" description="Low complexity" evidence="1">
    <location>
        <begin position="411"/>
        <end position="438"/>
    </location>
</feature>
<dbReference type="EMBL" id="KK583215">
    <property type="protein sequence ID" value="KDO27679.1"/>
    <property type="molecule type" value="Genomic_DNA"/>
</dbReference>
<dbReference type="VEuPathDB" id="FungiDB:SPRG_07308"/>
<evidence type="ECO:0000256" key="1">
    <source>
        <dbReference type="SAM" id="MobiDB-lite"/>
    </source>
</evidence>
<dbReference type="PRINTS" id="PR01217">
    <property type="entry name" value="PRICHEXTENSN"/>
</dbReference>
<feature type="region of interest" description="Disordered" evidence="1">
    <location>
        <begin position="363"/>
        <end position="452"/>
    </location>
</feature>
<evidence type="ECO:0000313" key="4">
    <source>
        <dbReference type="Proteomes" id="UP000030745"/>
    </source>
</evidence>
<feature type="region of interest" description="Disordered" evidence="1">
    <location>
        <begin position="473"/>
        <end position="630"/>
    </location>
</feature>
<gene>
    <name evidence="3" type="ORF">SPRG_07308</name>
</gene>
<sequence>MSAISTWYDHLVGTQLSSGGVAGVLAAFVKNVSYKLKLPDASTVVVSAEHAIRAKRMQLDGMHITFDQGQTGKICSTDGVSLYSADYKESGLVKIKWTHDAPTTRTSHVELLVVLEKVPDLLLGVQFYKTYDNDELYLVTVASSTIEDGEKVYRLNFEDGDYDYMKKLDLLLELAPAMPTERTVRLEDLAIYSAEAVTAHQAPSIAPDAVTNVKFWGRSIYVALGQKGTNVIVNDLLNTDDGQPGEAKATKAIAKLDILVAINGVPIRGRPVEEVARMINACTRPLTLSFRKPKSKKAAATEAPPTNLAQNAARLPTLKVPIQAKAAAPKPIPPAKPTPEPTVEAVTQLPLTTTAVAASVVPPSAAKPTTPTPPVKPTATTVKPTTPTPTVTPATTTVKPTTPTPTPPVKPTATTVKPTTSAPAVTPTTTTVKPTAAPINPPPPPPATTASAPIARHEPLSSSVIAAVVDSDGTGDQSAEADDVSSYETISEVSSDDDSDEEERPPTTTPSQCATAASPSPPTATPTPNATKEEKAVSRDTSGADEPSIKAEKSPSPSSATKKRPATDTVSGKAIVEQPSGPKKLKLSADTRLVATESPSTKKLPLTSKPRDAPSSSSEASPKETDLIGSRARRPRRIHVLVHKASLQLSLANIEPNQFPIGEVETDGRVQIGAQLVTVNGQSTQALSTSQVASLIKHAPRPVNVSFLNANVDTEKS</sequence>
<dbReference type="InterPro" id="IPR001478">
    <property type="entry name" value="PDZ"/>
</dbReference>
<name>A0A067CAC7_SAPPC</name>